<dbReference type="FunFam" id="3.30.160.60:FF:000060">
    <property type="entry name" value="zinc finger protein 436"/>
    <property type="match status" value="1"/>
</dbReference>
<dbReference type="FunFam" id="3.30.160.60:FF:003109">
    <property type="match status" value="1"/>
</dbReference>
<dbReference type="SMART" id="SM00349">
    <property type="entry name" value="KRAB"/>
    <property type="match status" value="1"/>
</dbReference>
<keyword evidence="8" id="KW-0862">Zinc</keyword>
<evidence type="ECO:0000256" key="11">
    <source>
        <dbReference type="ARBA" id="ARBA00023125"/>
    </source>
</evidence>
<dbReference type="SUPFAM" id="SSF109640">
    <property type="entry name" value="KRAB domain (Kruppel-associated box)"/>
    <property type="match status" value="1"/>
</dbReference>
<feature type="domain" description="C2H2-type" evidence="16">
    <location>
        <begin position="483"/>
        <end position="510"/>
    </location>
</feature>
<dbReference type="SMART" id="SM00355">
    <property type="entry name" value="ZnF_C2H2"/>
    <property type="match status" value="12"/>
</dbReference>
<feature type="domain" description="C2H2-type" evidence="16">
    <location>
        <begin position="286"/>
        <end position="313"/>
    </location>
</feature>
<dbReference type="Pfam" id="PF01352">
    <property type="entry name" value="KRAB"/>
    <property type="match status" value="1"/>
</dbReference>
<dbReference type="FunFam" id="3.30.160.60:FF:000912">
    <property type="entry name" value="Zinc finger protein 660"/>
    <property type="match status" value="1"/>
</dbReference>
<evidence type="ECO:0000259" key="18">
    <source>
        <dbReference type="PROSITE" id="PS50805"/>
    </source>
</evidence>
<dbReference type="PROSITE" id="PS50804">
    <property type="entry name" value="SCAN_BOX"/>
    <property type="match status" value="1"/>
</dbReference>
<dbReference type="Ensembl" id="ENSACAT00000056051.1">
    <property type="protein sequence ID" value="ENSACAP00000028094.1"/>
    <property type="gene ID" value="ENSACAG00000045105.1"/>
</dbReference>
<reference evidence="19" key="1">
    <citation type="submission" date="2009-12" db="EMBL/GenBank/DDBJ databases">
        <title>The Genome Sequence of Anolis carolinensis (Green Anole Lizard).</title>
        <authorList>
            <consortium name="The Genome Sequencing Platform"/>
            <person name="Di Palma F."/>
            <person name="Alfoldi J."/>
            <person name="Heiman D."/>
            <person name="Young S."/>
            <person name="Grabherr M."/>
            <person name="Johnson J."/>
            <person name="Lander E.S."/>
            <person name="Lindblad-Toh K."/>
        </authorList>
    </citation>
    <scope>NUCLEOTIDE SEQUENCE [LARGE SCALE GENOMIC DNA]</scope>
    <source>
        <strain evidence="19">JBL SC #1</strain>
    </source>
</reference>
<dbReference type="FunFam" id="3.30.160.60:FF:000383">
    <property type="entry name" value="Uncharacterized protein"/>
    <property type="match status" value="1"/>
</dbReference>
<feature type="domain" description="C2H2-type" evidence="16">
    <location>
        <begin position="595"/>
        <end position="622"/>
    </location>
</feature>
<organism evidence="19 20">
    <name type="scientific">Anolis carolinensis</name>
    <name type="common">Green anole</name>
    <name type="synonym">American chameleon</name>
    <dbReference type="NCBI Taxonomy" id="28377"/>
    <lineage>
        <taxon>Eukaryota</taxon>
        <taxon>Metazoa</taxon>
        <taxon>Chordata</taxon>
        <taxon>Craniata</taxon>
        <taxon>Vertebrata</taxon>
        <taxon>Euteleostomi</taxon>
        <taxon>Lepidosauria</taxon>
        <taxon>Squamata</taxon>
        <taxon>Bifurcata</taxon>
        <taxon>Unidentata</taxon>
        <taxon>Episquamata</taxon>
        <taxon>Toxicofera</taxon>
        <taxon>Iguania</taxon>
        <taxon>Dactyloidae</taxon>
        <taxon>Anolis</taxon>
    </lineage>
</organism>
<dbReference type="Gene3D" id="1.10.4020.10">
    <property type="entry name" value="DNA breaking-rejoining enzymes"/>
    <property type="match status" value="1"/>
</dbReference>
<dbReference type="FunFam" id="1.10.4020.10:FF:000005">
    <property type="entry name" value="Uncharacterized protein"/>
    <property type="match status" value="1"/>
</dbReference>
<dbReference type="InterPro" id="IPR036236">
    <property type="entry name" value="Znf_C2H2_sf"/>
</dbReference>
<proteinExistence type="inferred from homology"/>
<dbReference type="PANTHER" id="PTHR24393:SF143">
    <property type="entry name" value="ENDOTHELIAL ZINC FINGER PROTEIN INDUCED BY TUMOR NECROSIS FACTOR ALPHA"/>
    <property type="match status" value="1"/>
</dbReference>
<feature type="domain" description="C2H2-type" evidence="16">
    <location>
        <begin position="399"/>
        <end position="426"/>
    </location>
</feature>
<keyword evidence="6" id="KW-0677">Repeat</keyword>
<evidence type="ECO:0000256" key="7">
    <source>
        <dbReference type="ARBA" id="ARBA00022771"/>
    </source>
</evidence>
<dbReference type="Gene3D" id="6.10.140.140">
    <property type="match status" value="1"/>
</dbReference>
<feature type="domain" description="SCAN box" evidence="17">
    <location>
        <begin position="48"/>
        <end position="125"/>
    </location>
</feature>
<evidence type="ECO:0000256" key="10">
    <source>
        <dbReference type="ARBA" id="ARBA00023015"/>
    </source>
</evidence>
<dbReference type="PANTHER" id="PTHR24393">
    <property type="entry name" value="ZINC FINGER PROTEIN"/>
    <property type="match status" value="1"/>
</dbReference>
<feature type="domain" description="C2H2-type" evidence="16">
    <location>
        <begin position="427"/>
        <end position="454"/>
    </location>
</feature>
<dbReference type="Pfam" id="PF00096">
    <property type="entry name" value="zf-C2H2"/>
    <property type="match status" value="10"/>
</dbReference>
<sequence>MMYRPDSAGTESGKILEGMNAGSNGRVWEIMAQRFLDKVLAISGAQLQAFRQFSYREGEGPREVCSRLHDLCRQWLKPEQHTKAEMLDLVILEQFLSLLPPEMGSWVRECGAETSSQAVALAEGFLLSQAEDKRQEEQALYSCIEIQPDVPASEKPPSDTTQSLKEKEIKQEEDGTAVLEGAGMTLLPNPQSSLCDGVELNQGPIAFEDVAVHFSLEEWVLLNPDQKILHMQTMEEIHEIVDSLADNWKKSNVCTKHSKHSGHDGDLPRHQQAHRDDGGAAGERPYRCNVCGQCFAQNMALILHKTLHVRKTPFKWKVLGKRVVNYKWPHLNKQETFDGTEDFICQECGKHFAYRSLLTTHQRIHTREKTYKSQECEKFFTQSSHLLKHKRFHTGEKPYRCQECGRCFAYSSHFMNHKRLHKANKLYQCQVGAKCFSQKPSPVSHETLHDGKKPYQCQEYGNLFGQNSVLVNQQRIHTKEKKYKCLECGKCYIRDSSLVAHQRVHTGEKPYKCQECDKCFPCKSSLLRHQSIHTGNKPYKCQECGKCFAQNAHLIDHWRSHTGEKPYKCNECGKCFVRNSSLASHQRVHTGEKPYRCSDCGKSFAYSSDVVRHKKLHTGEKPYQCQVCGKCFAQNAHLINHWRSHTGEKPYKCQDCERCFSHRRGLVNHQRIHTTTEHQYQDDGKYSFANAISFGP</sequence>
<evidence type="ECO:0000256" key="1">
    <source>
        <dbReference type="ARBA" id="ARBA00003767"/>
    </source>
</evidence>
<dbReference type="Gene3D" id="3.30.160.60">
    <property type="entry name" value="Classic Zinc Finger"/>
    <property type="match status" value="12"/>
</dbReference>
<evidence type="ECO:0000313" key="20">
    <source>
        <dbReference type="Proteomes" id="UP000001646"/>
    </source>
</evidence>
<evidence type="ECO:0000256" key="15">
    <source>
        <dbReference type="SAM" id="MobiDB-lite"/>
    </source>
</evidence>
<feature type="compositionally biased region" description="Basic and acidic residues" evidence="15">
    <location>
        <begin position="261"/>
        <end position="278"/>
    </location>
</feature>
<protein>
    <submittedName>
        <fullName evidence="19">Uncharacterized protein</fullName>
    </submittedName>
</protein>
<dbReference type="GO" id="GO:0005634">
    <property type="term" value="C:nucleus"/>
    <property type="evidence" value="ECO:0007669"/>
    <property type="project" value="UniProtKB-SubCell"/>
</dbReference>
<evidence type="ECO:0000256" key="5">
    <source>
        <dbReference type="ARBA" id="ARBA00022723"/>
    </source>
</evidence>
<feature type="domain" description="C2H2-type" evidence="16">
    <location>
        <begin position="539"/>
        <end position="566"/>
    </location>
</feature>
<evidence type="ECO:0000256" key="9">
    <source>
        <dbReference type="ARBA" id="ARBA00022843"/>
    </source>
</evidence>
<keyword evidence="7 14" id="KW-0863">Zinc-finger</keyword>
<dbReference type="GO" id="GO:0000981">
    <property type="term" value="F:DNA-binding transcription factor activity, RNA polymerase II-specific"/>
    <property type="evidence" value="ECO:0000318"/>
    <property type="project" value="GO_Central"/>
</dbReference>
<dbReference type="SUPFAM" id="SSF57667">
    <property type="entry name" value="beta-beta-alpha zinc fingers"/>
    <property type="match status" value="7"/>
</dbReference>
<feature type="domain" description="C2H2-type" evidence="16">
    <location>
        <begin position="455"/>
        <end position="482"/>
    </location>
</feature>
<dbReference type="FunFam" id="3.30.160.60:FF:000342">
    <property type="entry name" value="zinc finger protein 394"/>
    <property type="match status" value="2"/>
</dbReference>
<evidence type="ECO:0000256" key="3">
    <source>
        <dbReference type="ARBA" id="ARBA00006991"/>
    </source>
</evidence>
<comment type="similarity">
    <text evidence="3">Belongs to the krueppel C2H2-type zinc-finger protein family.</text>
</comment>
<dbReference type="GO" id="GO:0008270">
    <property type="term" value="F:zinc ion binding"/>
    <property type="evidence" value="ECO:0007669"/>
    <property type="project" value="UniProtKB-KW"/>
</dbReference>
<dbReference type="InterPro" id="IPR036051">
    <property type="entry name" value="KRAB_dom_sf"/>
</dbReference>
<keyword evidence="9" id="KW-0832">Ubl conjugation</keyword>
<evidence type="ECO:0000256" key="6">
    <source>
        <dbReference type="ARBA" id="ARBA00022737"/>
    </source>
</evidence>
<evidence type="ECO:0000256" key="13">
    <source>
        <dbReference type="ARBA" id="ARBA00023242"/>
    </source>
</evidence>
<evidence type="ECO:0000256" key="2">
    <source>
        <dbReference type="ARBA" id="ARBA00004123"/>
    </source>
</evidence>
<evidence type="ECO:0000256" key="14">
    <source>
        <dbReference type="PROSITE-ProRule" id="PRU00042"/>
    </source>
</evidence>
<feature type="region of interest" description="Disordered" evidence="15">
    <location>
        <begin position="255"/>
        <end position="280"/>
    </location>
</feature>
<dbReference type="InterPro" id="IPR038269">
    <property type="entry name" value="SCAN_sf"/>
</dbReference>
<dbReference type="GO" id="GO:0000978">
    <property type="term" value="F:RNA polymerase II cis-regulatory region sequence-specific DNA binding"/>
    <property type="evidence" value="ECO:0000318"/>
    <property type="project" value="GO_Central"/>
</dbReference>
<dbReference type="InParanoid" id="A0A803SYQ4"/>
<evidence type="ECO:0000313" key="19">
    <source>
        <dbReference type="Ensembl" id="ENSACAP00000028094.1"/>
    </source>
</evidence>
<keyword evidence="11" id="KW-0238">DNA-binding</keyword>
<feature type="domain" description="C2H2-type" evidence="16">
    <location>
        <begin position="511"/>
        <end position="538"/>
    </location>
</feature>
<dbReference type="InterPro" id="IPR003309">
    <property type="entry name" value="SCAN_dom"/>
</dbReference>
<keyword evidence="4" id="KW-1017">Isopeptide bond</keyword>
<feature type="domain" description="C2H2-type" evidence="16">
    <location>
        <begin position="567"/>
        <end position="594"/>
    </location>
</feature>
<evidence type="ECO:0000256" key="4">
    <source>
        <dbReference type="ARBA" id="ARBA00022499"/>
    </source>
</evidence>
<keyword evidence="5" id="KW-0479">Metal-binding</keyword>
<dbReference type="SUPFAM" id="SSF47353">
    <property type="entry name" value="Retrovirus capsid dimerization domain-like"/>
    <property type="match status" value="1"/>
</dbReference>
<reference evidence="19" key="3">
    <citation type="submission" date="2025-09" db="UniProtKB">
        <authorList>
            <consortium name="Ensembl"/>
        </authorList>
    </citation>
    <scope>IDENTIFICATION</scope>
</reference>
<dbReference type="Pfam" id="PF02023">
    <property type="entry name" value="SCAN"/>
    <property type="match status" value="1"/>
</dbReference>
<feature type="domain" description="C2H2-type" evidence="16">
    <location>
        <begin position="651"/>
        <end position="678"/>
    </location>
</feature>
<evidence type="ECO:0000256" key="8">
    <source>
        <dbReference type="ARBA" id="ARBA00022833"/>
    </source>
</evidence>
<dbReference type="InterPro" id="IPR001909">
    <property type="entry name" value="KRAB"/>
</dbReference>
<dbReference type="FunFam" id="3.30.160.60:FF:001910">
    <property type="entry name" value="zinc finger protein 420 isoform X3"/>
    <property type="match status" value="1"/>
</dbReference>
<dbReference type="CDD" id="cd07765">
    <property type="entry name" value="KRAB_A-box"/>
    <property type="match status" value="1"/>
</dbReference>
<comment type="subcellular location">
    <subcellularLocation>
        <location evidence="2">Nucleus</location>
    </subcellularLocation>
</comment>
<keyword evidence="13" id="KW-0539">Nucleus</keyword>
<dbReference type="InterPro" id="IPR013087">
    <property type="entry name" value="Znf_C2H2_type"/>
</dbReference>
<keyword evidence="12" id="KW-0804">Transcription</keyword>
<comment type="function">
    <text evidence="1">May be involved in transcriptional regulation.</text>
</comment>
<dbReference type="GeneTree" id="ENSGT00940000154715"/>
<feature type="domain" description="C2H2-type" evidence="16">
    <location>
        <begin position="623"/>
        <end position="650"/>
    </location>
</feature>
<dbReference type="Proteomes" id="UP000001646">
    <property type="component" value="Unplaced"/>
</dbReference>
<dbReference type="AlphaFoldDB" id="A0A803SYQ4"/>
<dbReference type="FunFam" id="3.30.160.60:FF:000110">
    <property type="entry name" value="Zinc finger protein-like"/>
    <property type="match status" value="1"/>
</dbReference>
<accession>A0A803SYQ4</accession>
<dbReference type="CDD" id="cd07936">
    <property type="entry name" value="SCAN"/>
    <property type="match status" value="1"/>
</dbReference>
<reference evidence="19" key="2">
    <citation type="submission" date="2025-08" db="UniProtKB">
        <authorList>
            <consortium name="Ensembl"/>
        </authorList>
    </citation>
    <scope>IDENTIFICATION</scope>
</reference>
<dbReference type="PROSITE" id="PS50157">
    <property type="entry name" value="ZINC_FINGER_C2H2_2"/>
    <property type="match status" value="13"/>
</dbReference>
<dbReference type="FunFam" id="3.30.160.60:FF:002343">
    <property type="entry name" value="Zinc finger protein 33A"/>
    <property type="match status" value="2"/>
</dbReference>
<keyword evidence="10" id="KW-0805">Transcription regulation</keyword>
<feature type="domain" description="C2H2-type" evidence="16">
    <location>
        <begin position="371"/>
        <end position="398"/>
    </location>
</feature>
<keyword evidence="20" id="KW-1185">Reference proteome</keyword>
<dbReference type="PROSITE" id="PS00028">
    <property type="entry name" value="ZINC_FINGER_C2H2_1"/>
    <property type="match status" value="10"/>
</dbReference>
<dbReference type="FunFam" id="3.30.160.60:FF:001158">
    <property type="entry name" value="zinc finger protein 22"/>
    <property type="match status" value="1"/>
</dbReference>
<evidence type="ECO:0000259" key="16">
    <source>
        <dbReference type="PROSITE" id="PS50157"/>
    </source>
</evidence>
<feature type="domain" description="KRAB" evidence="18">
    <location>
        <begin position="205"/>
        <end position="281"/>
    </location>
</feature>
<evidence type="ECO:0000256" key="12">
    <source>
        <dbReference type="ARBA" id="ARBA00023163"/>
    </source>
</evidence>
<feature type="domain" description="C2H2-type" evidence="16">
    <location>
        <begin position="343"/>
        <end position="370"/>
    </location>
</feature>
<feature type="region of interest" description="Disordered" evidence="15">
    <location>
        <begin position="149"/>
        <end position="172"/>
    </location>
</feature>
<dbReference type="SMART" id="SM00431">
    <property type="entry name" value="SCAN"/>
    <property type="match status" value="1"/>
</dbReference>
<dbReference type="PROSITE" id="PS50805">
    <property type="entry name" value="KRAB"/>
    <property type="match status" value="1"/>
</dbReference>
<name>A0A803SYQ4_ANOCA</name>
<evidence type="ECO:0000259" key="17">
    <source>
        <dbReference type="PROSITE" id="PS50804"/>
    </source>
</evidence>
<dbReference type="GO" id="GO:0006357">
    <property type="term" value="P:regulation of transcription by RNA polymerase II"/>
    <property type="evidence" value="ECO:0000318"/>
    <property type="project" value="GO_Central"/>
</dbReference>